<gene>
    <name evidence="11" type="ORF">B0T26DRAFT_217816</name>
</gene>
<dbReference type="SMART" id="SM00355">
    <property type="entry name" value="ZnF_C2H2"/>
    <property type="match status" value="3"/>
</dbReference>
<keyword evidence="12" id="KW-1185">Reference proteome</keyword>
<dbReference type="SUPFAM" id="SSF57667">
    <property type="entry name" value="beta-beta-alpha zinc fingers"/>
    <property type="match status" value="1"/>
</dbReference>
<dbReference type="Proteomes" id="UP001172101">
    <property type="component" value="Unassembled WGS sequence"/>
</dbReference>
<reference evidence="11" key="1">
    <citation type="submission" date="2023-06" db="EMBL/GenBank/DDBJ databases">
        <title>Genome-scale phylogeny and comparative genomics of the fungal order Sordariales.</title>
        <authorList>
            <consortium name="Lawrence Berkeley National Laboratory"/>
            <person name="Hensen N."/>
            <person name="Bonometti L."/>
            <person name="Westerberg I."/>
            <person name="Brannstrom I.O."/>
            <person name="Guillou S."/>
            <person name="Cros-Aarteil S."/>
            <person name="Calhoun S."/>
            <person name="Haridas S."/>
            <person name="Kuo A."/>
            <person name="Mondo S."/>
            <person name="Pangilinan J."/>
            <person name="Riley R."/>
            <person name="LaButti K."/>
            <person name="Andreopoulos B."/>
            <person name="Lipzen A."/>
            <person name="Chen C."/>
            <person name="Yanf M."/>
            <person name="Daum C."/>
            <person name="Ng V."/>
            <person name="Clum A."/>
            <person name="Steindorff A."/>
            <person name="Ohm R."/>
            <person name="Martin F."/>
            <person name="Silar P."/>
            <person name="Natvig D."/>
            <person name="Lalanne C."/>
            <person name="Gautier V."/>
            <person name="Ament-velasquez S.L."/>
            <person name="Kruys A."/>
            <person name="Hutchinson M.I."/>
            <person name="Powell A.J."/>
            <person name="Barry K."/>
            <person name="Miller A.N."/>
            <person name="Grigoriev I.V."/>
            <person name="Debuchy R."/>
            <person name="Gladieux P."/>
            <person name="Thoren M.H."/>
            <person name="Johannesson H."/>
        </authorList>
    </citation>
    <scope>NUCLEOTIDE SEQUENCE</scope>
    <source>
        <strain evidence="11">SMH2392-1A</strain>
    </source>
</reference>
<dbReference type="Gene3D" id="3.30.160.60">
    <property type="entry name" value="Classic Zinc Finger"/>
    <property type="match status" value="1"/>
</dbReference>
<dbReference type="GO" id="GO:0008270">
    <property type="term" value="F:zinc ion binding"/>
    <property type="evidence" value="ECO:0007669"/>
    <property type="project" value="UniProtKB-KW"/>
</dbReference>
<feature type="region of interest" description="Disordered" evidence="9">
    <location>
        <begin position="211"/>
        <end position="230"/>
    </location>
</feature>
<dbReference type="GeneID" id="85317092"/>
<evidence type="ECO:0000313" key="12">
    <source>
        <dbReference type="Proteomes" id="UP001172101"/>
    </source>
</evidence>
<dbReference type="EMBL" id="JAUIRO010000003">
    <property type="protein sequence ID" value="KAK0722399.1"/>
    <property type="molecule type" value="Genomic_DNA"/>
</dbReference>
<evidence type="ECO:0000256" key="1">
    <source>
        <dbReference type="ARBA" id="ARBA00004123"/>
    </source>
</evidence>
<dbReference type="AlphaFoldDB" id="A0AA40AUX7"/>
<evidence type="ECO:0000256" key="6">
    <source>
        <dbReference type="ARBA" id="ARBA00023163"/>
    </source>
</evidence>
<feature type="compositionally biased region" description="Polar residues" evidence="9">
    <location>
        <begin position="642"/>
        <end position="656"/>
    </location>
</feature>
<dbReference type="InterPro" id="IPR013087">
    <property type="entry name" value="Znf_C2H2_type"/>
</dbReference>
<dbReference type="PROSITE" id="PS50157">
    <property type="entry name" value="ZINC_FINGER_C2H2_2"/>
    <property type="match status" value="1"/>
</dbReference>
<dbReference type="PANTHER" id="PTHR46179:SF13">
    <property type="entry name" value="C2H2-TYPE DOMAIN-CONTAINING PROTEIN"/>
    <property type="match status" value="1"/>
</dbReference>
<feature type="compositionally biased region" description="Basic and acidic residues" evidence="9">
    <location>
        <begin position="770"/>
        <end position="785"/>
    </location>
</feature>
<dbReference type="PANTHER" id="PTHR46179">
    <property type="entry name" value="ZINC FINGER PROTEIN"/>
    <property type="match status" value="1"/>
</dbReference>
<feature type="domain" description="C2H2-type" evidence="10">
    <location>
        <begin position="15"/>
        <end position="42"/>
    </location>
</feature>
<feature type="region of interest" description="Disordered" evidence="9">
    <location>
        <begin position="642"/>
        <end position="710"/>
    </location>
</feature>
<comment type="subcellular location">
    <subcellularLocation>
        <location evidence="1">Nucleus</location>
    </subcellularLocation>
</comment>
<evidence type="ECO:0000256" key="4">
    <source>
        <dbReference type="ARBA" id="ARBA00022833"/>
    </source>
</evidence>
<accession>A0AA40AUX7</accession>
<evidence type="ECO:0000259" key="10">
    <source>
        <dbReference type="PROSITE" id="PS50157"/>
    </source>
</evidence>
<evidence type="ECO:0000256" key="3">
    <source>
        <dbReference type="ARBA" id="ARBA00022771"/>
    </source>
</evidence>
<dbReference type="PROSITE" id="PS00028">
    <property type="entry name" value="ZINC_FINGER_C2H2_1"/>
    <property type="match status" value="1"/>
</dbReference>
<keyword evidence="4" id="KW-0862">Zinc</keyword>
<feature type="compositionally biased region" description="Basic and acidic residues" evidence="9">
    <location>
        <begin position="682"/>
        <end position="694"/>
    </location>
</feature>
<feature type="compositionally biased region" description="Polar residues" evidence="9">
    <location>
        <begin position="607"/>
        <end position="617"/>
    </location>
</feature>
<evidence type="ECO:0000313" key="11">
    <source>
        <dbReference type="EMBL" id="KAK0722399.1"/>
    </source>
</evidence>
<keyword evidence="3 8" id="KW-0863">Zinc-finger</keyword>
<keyword evidence="6" id="KW-0804">Transcription</keyword>
<dbReference type="InterPro" id="IPR036236">
    <property type="entry name" value="Znf_C2H2_sf"/>
</dbReference>
<evidence type="ECO:0000256" key="9">
    <source>
        <dbReference type="SAM" id="MobiDB-lite"/>
    </source>
</evidence>
<feature type="region of interest" description="Disordered" evidence="9">
    <location>
        <begin position="269"/>
        <end position="358"/>
    </location>
</feature>
<feature type="compositionally biased region" description="Basic and acidic residues" evidence="9">
    <location>
        <begin position="741"/>
        <end position="750"/>
    </location>
</feature>
<keyword evidence="2" id="KW-0479">Metal-binding</keyword>
<organism evidence="11 12">
    <name type="scientific">Lasiosphaeria miniovina</name>
    <dbReference type="NCBI Taxonomy" id="1954250"/>
    <lineage>
        <taxon>Eukaryota</taxon>
        <taxon>Fungi</taxon>
        <taxon>Dikarya</taxon>
        <taxon>Ascomycota</taxon>
        <taxon>Pezizomycotina</taxon>
        <taxon>Sordariomycetes</taxon>
        <taxon>Sordariomycetidae</taxon>
        <taxon>Sordariales</taxon>
        <taxon>Lasiosphaeriaceae</taxon>
        <taxon>Lasiosphaeria</taxon>
    </lineage>
</organism>
<sequence>MASRIEVASVAAGSHACDHCGKSFPRLCDLNKHAKSHSRPFKCSFTSCKYHDHGWPTAKELERHVNDKHSEAPRVFPCYFDRCTYTSKRESNCKQHMEKAHAWKYIRSKSNGKRLAIPHTGHAYHLKSELSSPAEPGTQVPRSLPTPNADFVLFPPESDTSVVLGEEDDDLYLGYEEGRGAESQVYLPWTSPMTRLRKNESVIEMFTQTYNGAPEKTTRSSQGDSLVDPRLSQYSPLDVLGQRMFENRRVFAGDGSIKLEATSTITDRLSSVKRKSDASSVSGDSTSERLDRSAAAPSSSNTPLMPGLEYSNTGEQTPHTTQATRKFPSGRRRSYDEGSQPPTKKLKPTDEENFTDTNMPDVFRFAHPQIYDRDQKERYSPCHSLHRDISTLVRHLSRPAHRLNVTVRAISSFEMPDEDFRHPRVALCRRCWRTFVERKAFDQHISGSCEKVSKGKREKWRILLDTFTPLVPETQPFGRLALSVDNTDEDVEVETGRSSSHMDSPFTARGDLDFHNHFTPHLTPVSPAAPLRLETAGLSGPTVAKDFVPASEHLRLQKELHEKHQQLEQVTKALFALGSTGQGSPDVLLTMRTGRSPAPRSRAASGPKTQSDGSDQDSLVLHMDSQPTDVDVQGLMHEAQETLSRQNSGLSSTSRSTIHHVPTSPPPLATESGSDGCGDMEAQIREPISGRRPPESLPDSAYGTDPRRGSLGDMANTAAAMGRESDSHFSDNYHHKMTLLDPRDSHKRGGESSADEGVTWTNPFDAHAGQTEHHTFDHEEGHSEPYDPSFHFLEHEHDYSSPNPLDLEQYNFSM</sequence>
<evidence type="ECO:0000256" key="7">
    <source>
        <dbReference type="ARBA" id="ARBA00023242"/>
    </source>
</evidence>
<evidence type="ECO:0000256" key="8">
    <source>
        <dbReference type="PROSITE-ProRule" id="PRU00042"/>
    </source>
</evidence>
<evidence type="ECO:0000256" key="2">
    <source>
        <dbReference type="ARBA" id="ARBA00022723"/>
    </source>
</evidence>
<feature type="compositionally biased region" description="Polar residues" evidence="9">
    <location>
        <begin position="310"/>
        <end position="324"/>
    </location>
</feature>
<dbReference type="RefSeq" id="XP_060298323.1">
    <property type="nucleotide sequence ID" value="XM_060433822.1"/>
</dbReference>
<keyword evidence="5" id="KW-0805">Transcription regulation</keyword>
<dbReference type="GO" id="GO:0006357">
    <property type="term" value="P:regulation of transcription by RNA polymerase II"/>
    <property type="evidence" value="ECO:0007669"/>
    <property type="project" value="TreeGrafter"/>
</dbReference>
<comment type="caution">
    <text evidence="11">The sequence shown here is derived from an EMBL/GenBank/DDBJ whole genome shotgun (WGS) entry which is preliminary data.</text>
</comment>
<dbReference type="InterPro" id="IPR051061">
    <property type="entry name" value="Zinc_finger_trans_reg"/>
</dbReference>
<feature type="region of interest" description="Disordered" evidence="9">
    <location>
        <begin position="581"/>
        <end position="620"/>
    </location>
</feature>
<proteinExistence type="predicted"/>
<protein>
    <recommendedName>
        <fullName evidence="10">C2H2-type domain-containing protein</fullName>
    </recommendedName>
</protein>
<evidence type="ECO:0000256" key="5">
    <source>
        <dbReference type="ARBA" id="ARBA00023015"/>
    </source>
</evidence>
<keyword evidence="7" id="KW-0539">Nucleus</keyword>
<feature type="region of interest" description="Disordered" evidence="9">
    <location>
        <begin position="740"/>
        <end position="814"/>
    </location>
</feature>
<name>A0AA40AUX7_9PEZI</name>
<dbReference type="GO" id="GO:0005634">
    <property type="term" value="C:nucleus"/>
    <property type="evidence" value="ECO:0007669"/>
    <property type="project" value="UniProtKB-SubCell"/>
</dbReference>